<organism evidence="1 2">
    <name type="scientific">Vibrio galatheae</name>
    <dbReference type="NCBI Taxonomy" id="579748"/>
    <lineage>
        <taxon>Bacteria</taxon>
        <taxon>Pseudomonadati</taxon>
        <taxon>Pseudomonadota</taxon>
        <taxon>Gammaproteobacteria</taxon>
        <taxon>Vibrionales</taxon>
        <taxon>Vibrionaceae</taxon>
        <taxon>Vibrio</taxon>
    </lineage>
</organism>
<protein>
    <submittedName>
        <fullName evidence="1">Outer membrane beta-barrel domain protein</fullName>
    </submittedName>
</protein>
<dbReference type="InterPro" id="IPR021523">
    <property type="entry name" value="DUF3187"/>
</dbReference>
<reference evidence="1 2" key="1">
    <citation type="journal article" date="2015" name="BMC Genomics">
        <title>Genome mining reveals unlocked bioactive potential of marine Gram-negative bacteria.</title>
        <authorList>
            <person name="Machado H."/>
            <person name="Sonnenschein E.C."/>
            <person name="Melchiorsen J."/>
            <person name="Gram L."/>
        </authorList>
    </citation>
    <scope>NUCLEOTIDE SEQUENCE [LARGE SCALE GENOMIC DNA]</scope>
    <source>
        <strain evidence="1 2">S2757</strain>
    </source>
</reference>
<gene>
    <name evidence="1" type="ORF">TW81_10200</name>
</gene>
<name>A0A0F4NK48_9VIBR</name>
<dbReference type="Proteomes" id="UP000033673">
    <property type="component" value="Unassembled WGS sequence"/>
</dbReference>
<dbReference type="Pfam" id="PF11383">
    <property type="entry name" value="DUF3187"/>
    <property type="match status" value="1"/>
</dbReference>
<evidence type="ECO:0000313" key="1">
    <source>
        <dbReference type="EMBL" id="KJY83447.1"/>
    </source>
</evidence>
<dbReference type="STRING" id="579748.TW81_10200"/>
<dbReference type="PATRIC" id="fig|579748.3.peg.2098"/>
<keyword evidence="2" id="KW-1185">Reference proteome</keyword>
<comment type="caution">
    <text evidence="1">The sequence shown here is derived from an EMBL/GenBank/DDBJ whole genome shotgun (WGS) entry which is preliminary data.</text>
</comment>
<accession>A0A0F4NK48</accession>
<evidence type="ECO:0000313" key="2">
    <source>
        <dbReference type="Proteomes" id="UP000033673"/>
    </source>
</evidence>
<proteinExistence type="predicted"/>
<dbReference type="AlphaFoldDB" id="A0A0F4NK48"/>
<sequence>MGTTFGLYTCSALANDGYGPLNIYSQSPLQTNVLAPQIRSGFSLHPDQYELYGSATISSVWAITASYELDYYQNQLSMGGKWQLNSDWQLDVQYRWNFAANNHLDKPTMAFHDMVGIDQNGRAEADRHRFVIDMPAYGVQEANFNGQTLGSAITSYLQYQAYSDESHGVSFGLSLYYNDTSNGLFSASRFEQSGQINYGYINDKHAFDTSLAITLRETPTDFESMPFRSSTWTFGASYRYQWFEHHTLIAQLTINQGLLDDTSEFSKPTTEFVYGYRYTLKNSAVELTVVENMFHADNSTDIALGLAFRYRFGANA</sequence>
<dbReference type="EMBL" id="JXXV01000016">
    <property type="protein sequence ID" value="KJY83447.1"/>
    <property type="molecule type" value="Genomic_DNA"/>
</dbReference>